<dbReference type="Proteomes" id="UP000595095">
    <property type="component" value="Chromosome"/>
</dbReference>
<dbReference type="AlphaFoldDB" id="A0A7S9HEF5"/>
<dbReference type="Pfam" id="PF22106">
    <property type="entry name" value="NGO1945_C"/>
    <property type="match status" value="1"/>
</dbReference>
<dbReference type="Gene3D" id="3.90.930.50">
    <property type="match status" value="1"/>
</dbReference>
<feature type="domain" description="NGO1945-like C-terminal" evidence="1">
    <location>
        <begin position="42"/>
        <end position="136"/>
    </location>
</feature>
<accession>A0A7S9HEF5</accession>
<proteinExistence type="predicted"/>
<evidence type="ECO:0000313" key="3">
    <source>
        <dbReference type="Proteomes" id="UP000595095"/>
    </source>
</evidence>
<dbReference type="KEGG" id="smaa:IT774_05475"/>
<protein>
    <recommendedName>
        <fullName evidence="1">NGO1945-like C-terminal domain-containing protein</fullName>
    </recommendedName>
</protein>
<dbReference type="RefSeq" id="WP_195811692.1">
    <property type="nucleotide sequence ID" value="NZ_CP064795.1"/>
</dbReference>
<dbReference type="InterPro" id="IPR054098">
    <property type="entry name" value="NGO1945-like_C"/>
</dbReference>
<evidence type="ECO:0000259" key="1">
    <source>
        <dbReference type="Pfam" id="PF22106"/>
    </source>
</evidence>
<gene>
    <name evidence="2" type="ORF">IT774_05475</name>
</gene>
<organism evidence="2 3">
    <name type="scientific">Salinimonas marina</name>
    <dbReference type="NCBI Taxonomy" id="2785918"/>
    <lineage>
        <taxon>Bacteria</taxon>
        <taxon>Pseudomonadati</taxon>
        <taxon>Pseudomonadota</taxon>
        <taxon>Gammaproteobacteria</taxon>
        <taxon>Alteromonadales</taxon>
        <taxon>Alteromonadaceae</taxon>
        <taxon>Alteromonas/Salinimonas group</taxon>
        <taxon>Salinimonas</taxon>
    </lineage>
</organism>
<keyword evidence="3" id="KW-1185">Reference proteome</keyword>
<dbReference type="EMBL" id="CP064795">
    <property type="protein sequence ID" value="QPG06616.1"/>
    <property type="molecule type" value="Genomic_DNA"/>
</dbReference>
<evidence type="ECO:0000313" key="2">
    <source>
        <dbReference type="EMBL" id="QPG06616.1"/>
    </source>
</evidence>
<reference evidence="2 3" key="1">
    <citation type="submission" date="2020-11" db="EMBL/GenBank/DDBJ databases">
        <title>Complete genome sequence for Salinimonas sp. strain G2-b.</title>
        <authorList>
            <person name="Park S.-J."/>
        </authorList>
    </citation>
    <scope>NUCLEOTIDE SEQUENCE [LARGE SCALE GENOMIC DNA]</scope>
    <source>
        <strain evidence="2 3">G2-b</strain>
    </source>
</reference>
<sequence>MPDWVPELAHYEWLELDLSIRQEDISEKVWAEAELPSQFCCSALASLVSYQYEVHRIGPDYQPARGEGQVYYYVVYRNAAHEVKFLQVNEVTAFLIQNVDHKQSFNELLVRMKAALPHLDETDITTALTQTLQQLLSHQIFLKA</sequence>
<name>A0A7S9HEF5_9ALTE</name>